<dbReference type="KEGG" id="tae:TepiRe1_2836"/>
<dbReference type="KEGG" id="tep:TepRe1_2628"/>
<protein>
    <recommendedName>
        <fullName evidence="5">DUF4446 domain-containing protein</fullName>
    </recommendedName>
</protein>
<evidence type="ECO:0000313" key="3">
    <source>
        <dbReference type="EMBL" id="CCP27709.1"/>
    </source>
</evidence>
<dbReference type="HOGENOM" id="CLU_101313_1_0_9"/>
<dbReference type="InterPro" id="IPR027981">
    <property type="entry name" value="DUF4446"/>
</dbReference>
<sequence length="174" mass="19973">MKLKNYLDIVNVFITNNMENLLLCVIILSIITLIVFINVNIKLSKIVKKYKNLTRGMDGSNIEDILLHQTDYLKDLDNEVSDIKKAIAQLTQDNRQMIKKVYWKRYNAFPEMGSDLSFSLALLNDGNSGVVITSIYGRDENRVYLKPIIEGKSSYTLSPEEREIILKAIQTKII</sequence>
<evidence type="ECO:0000256" key="2">
    <source>
        <dbReference type="SAM" id="Phobius"/>
    </source>
</evidence>
<dbReference type="AlphaFoldDB" id="F4LV79"/>
<keyword evidence="2" id="KW-1133">Transmembrane helix</keyword>
<feature type="coiled-coil region" evidence="1">
    <location>
        <begin position="73"/>
        <end position="100"/>
    </location>
</feature>
<gene>
    <name evidence="3" type="ordered locus">TEPIRE1_2836</name>
</gene>
<keyword evidence="1" id="KW-0175">Coiled coil</keyword>
<dbReference type="PATRIC" id="fig|1209989.3.peg.3237"/>
<accession>F4LV79</accession>
<keyword evidence="4" id="KW-1185">Reference proteome</keyword>
<keyword evidence="2" id="KW-0472">Membrane</keyword>
<dbReference type="eggNOG" id="COG1196">
    <property type="taxonomic scope" value="Bacteria"/>
</dbReference>
<dbReference type="RefSeq" id="WP_013779645.1">
    <property type="nucleotide sequence ID" value="NC_015519.1"/>
</dbReference>
<evidence type="ECO:0000256" key="1">
    <source>
        <dbReference type="SAM" id="Coils"/>
    </source>
</evidence>
<feature type="transmembrane region" description="Helical" evidence="2">
    <location>
        <begin position="20"/>
        <end position="41"/>
    </location>
</feature>
<accession>L0S5J9</accession>
<proteinExistence type="predicted"/>
<dbReference type="EMBL" id="HF563609">
    <property type="protein sequence ID" value="CCP27709.1"/>
    <property type="molecule type" value="Genomic_DNA"/>
</dbReference>
<keyword evidence="2" id="KW-0812">Transmembrane</keyword>
<dbReference type="Pfam" id="PF14584">
    <property type="entry name" value="DUF4446"/>
    <property type="match status" value="1"/>
</dbReference>
<evidence type="ECO:0000313" key="4">
    <source>
        <dbReference type="Proteomes" id="UP000010802"/>
    </source>
</evidence>
<dbReference type="Proteomes" id="UP000010802">
    <property type="component" value="Chromosome"/>
</dbReference>
<evidence type="ECO:0008006" key="5">
    <source>
        <dbReference type="Google" id="ProtNLM"/>
    </source>
</evidence>
<organism evidence="3 4">
    <name type="scientific">Tepidanaerobacter acetatoxydans (strain DSM 21804 / JCM 16047 / Re1)</name>
    <dbReference type="NCBI Taxonomy" id="1209989"/>
    <lineage>
        <taxon>Bacteria</taxon>
        <taxon>Bacillati</taxon>
        <taxon>Bacillota</taxon>
        <taxon>Clostridia</taxon>
        <taxon>Thermosediminibacterales</taxon>
        <taxon>Tepidanaerobacteraceae</taxon>
        <taxon>Tepidanaerobacter</taxon>
    </lineage>
</organism>
<reference evidence="4" key="1">
    <citation type="journal article" date="2013" name="Genome Announc.">
        <title>First genome sequence of a syntrophic acetate-oxidizing bacterium, Tepidanaerobacter acetatoxydans strain Re1.</title>
        <authorList>
            <person name="Manzoor S."/>
            <person name="Bongcam-Rudloff E."/>
            <person name="Schnurer A."/>
            <person name="Muller B."/>
        </authorList>
    </citation>
    <scope>NUCLEOTIDE SEQUENCE [LARGE SCALE GENOMIC DNA]</scope>
    <source>
        <strain evidence="4">Re1</strain>
    </source>
</reference>
<name>F4LV79_TEPAE</name>
<dbReference type="STRING" id="1209989.TepRe1_2628"/>
<dbReference type="OrthoDB" id="5244042at2"/>